<organism evidence="1">
    <name type="scientific">Solanum chacoense</name>
    <name type="common">Chaco potato</name>
    <dbReference type="NCBI Taxonomy" id="4108"/>
    <lineage>
        <taxon>Eukaryota</taxon>
        <taxon>Viridiplantae</taxon>
        <taxon>Streptophyta</taxon>
        <taxon>Embryophyta</taxon>
        <taxon>Tracheophyta</taxon>
        <taxon>Spermatophyta</taxon>
        <taxon>Magnoliopsida</taxon>
        <taxon>eudicotyledons</taxon>
        <taxon>Gunneridae</taxon>
        <taxon>Pentapetalae</taxon>
        <taxon>asterids</taxon>
        <taxon>lamiids</taxon>
        <taxon>Solanales</taxon>
        <taxon>Solanaceae</taxon>
        <taxon>Solanoideae</taxon>
        <taxon>Solaneae</taxon>
        <taxon>Solanum</taxon>
    </lineage>
</organism>
<accession>A0A0V0HW91</accession>
<name>A0A0V0HW91_SOLCH</name>
<dbReference type="EMBL" id="GEDG01014188">
    <property type="protein sequence ID" value="JAP24622.1"/>
    <property type="molecule type" value="Transcribed_RNA"/>
</dbReference>
<proteinExistence type="predicted"/>
<reference evidence="1" key="1">
    <citation type="submission" date="2015-12" db="EMBL/GenBank/DDBJ databases">
        <title>Gene expression during late stages of embryo sac development: a critical building block for successful pollen-pistil interactions.</title>
        <authorList>
            <person name="Liu Y."/>
            <person name="Joly V."/>
            <person name="Sabar M."/>
            <person name="Matton D.P."/>
        </authorList>
    </citation>
    <scope>NUCLEOTIDE SEQUENCE</scope>
</reference>
<dbReference type="AlphaFoldDB" id="A0A0V0HW91"/>
<sequence>MGGILVPVLSNLAWTCRLTRKYSTMGPDLAVPSWIVKLLVLVLGSGGMDPSADTAARIRPINVYHDIYKYILIEGIELKLIKCNSLSTLNILFIRYLV</sequence>
<evidence type="ECO:0000313" key="1">
    <source>
        <dbReference type="EMBL" id="JAP24622.1"/>
    </source>
</evidence>
<protein>
    <submittedName>
        <fullName evidence="1">Putative ovule protein</fullName>
    </submittedName>
</protein>